<keyword evidence="6" id="KW-1185">Reference proteome</keyword>
<dbReference type="GO" id="GO:0051321">
    <property type="term" value="P:meiotic cell cycle"/>
    <property type="evidence" value="ECO:0007669"/>
    <property type="project" value="TreeGrafter"/>
</dbReference>
<dbReference type="PANTHER" id="PTHR19368">
    <property type="entry name" value="XLR/SCP3/FAM9"/>
    <property type="match status" value="1"/>
</dbReference>
<evidence type="ECO:0000256" key="3">
    <source>
        <dbReference type="SAM" id="MobiDB-lite"/>
    </source>
</evidence>
<feature type="coiled-coil region" evidence="2">
    <location>
        <begin position="126"/>
        <end position="189"/>
    </location>
</feature>
<organism evidence="5 6">
    <name type="scientific">Sterrhoptilus dennistouni</name>
    <dbReference type="NCBI Taxonomy" id="2585820"/>
    <lineage>
        <taxon>Eukaryota</taxon>
        <taxon>Metazoa</taxon>
        <taxon>Chordata</taxon>
        <taxon>Craniata</taxon>
        <taxon>Vertebrata</taxon>
        <taxon>Euteleostomi</taxon>
        <taxon>Archelosauria</taxon>
        <taxon>Archosauria</taxon>
        <taxon>Dinosauria</taxon>
        <taxon>Saurischia</taxon>
        <taxon>Theropoda</taxon>
        <taxon>Coelurosauria</taxon>
        <taxon>Aves</taxon>
        <taxon>Neognathae</taxon>
        <taxon>Neoaves</taxon>
        <taxon>Telluraves</taxon>
        <taxon>Australaves</taxon>
        <taxon>Passeriformes</taxon>
        <taxon>Sylvioidea</taxon>
        <taxon>Zosteropidae</taxon>
        <taxon>Sterrhoptilus</taxon>
    </lineage>
</organism>
<feature type="non-terminal residue" evidence="5">
    <location>
        <position position="1"/>
    </location>
</feature>
<dbReference type="InterPro" id="IPR006888">
    <property type="entry name" value="XLR/SYCP3/FAM9_dom"/>
</dbReference>
<dbReference type="PANTHER" id="PTHR19368:SF15">
    <property type="entry name" value="XLR_SYCP3_FAM9 DOMAIN-CONTAINING PROTEIN"/>
    <property type="match status" value="1"/>
</dbReference>
<name>A0A7K9RRG3_9PASS</name>
<proteinExistence type="inferred from homology"/>
<evidence type="ECO:0000259" key="4">
    <source>
        <dbReference type="Pfam" id="PF04803"/>
    </source>
</evidence>
<comment type="caution">
    <text evidence="5">The sequence shown here is derived from an EMBL/GenBank/DDBJ whole genome shotgun (WGS) entry which is preliminary data.</text>
</comment>
<dbReference type="Proteomes" id="UP000572325">
    <property type="component" value="Unassembled WGS sequence"/>
</dbReference>
<evidence type="ECO:0000313" key="5">
    <source>
        <dbReference type="EMBL" id="NXI26507.1"/>
    </source>
</evidence>
<accession>A0A7K9RRG3</accession>
<gene>
    <name evidence="5" type="primary">Sycp3</name>
    <name evidence="5" type="ORF">STEDEN_R02472</name>
</gene>
<evidence type="ECO:0000313" key="6">
    <source>
        <dbReference type="Proteomes" id="UP000572325"/>
    </source>
</evidence>
<dbReference type="InterPro" id="IPR051443">
    <property type="entry name" value="XLR/SYCP3"/>
</dbReference>
<comment type="similarity">
    <text evidence="1">Belongs to the XLR/SYCP3 family.</text>
</comment>
<feature type="domain" description="XLR/SYCP3/FAM9" evidence="4">
    <location>
        <begin position="69"/>
        <end position="200"/>
    </location>
</feature>
<keyword evidence="2" id="KW-0175">Coiled coil</keyword>
<feature type="compositionally biased region" description="Basic residues" evidence="3">
    <location>
        <begin position="1"/>
        <end position="11"/>
    </location>
</feature>
<dbReference type="GO" id="GO:0000795">
    <property type="term" value="C:synaptonemal complex"/>
    <property type="evidence" value="ECO:0007669"/>
    <property type="project" value="TreeGrafter"/>
</dbReference>
<evidence type="ECO:0000256" key="1">
    <source>
        <dbReference type="ARBA" id="ARBA00010283"/>
    </source>
</evidence>
<reference evidence="5 6" key="1">
    <citation type="submission" date="2019-09" db="EMBL/GenBank/DDBJ databases">
        <title>Bird 10,000 Genomes (B10K) Project - Family phase.</title>
        <authorList>
            <person name="Zhang G."/>
        </authorList>
    </citation>
    <scope>NUCLEOTIDE SEQUENCE [LARGE SCALE GENOMIC DNA]</scope>
    <source>
        <strain evidence="5">B10K-DU-001-27</strain>
        <tissue evidence="5">Muscle</tissue>
    </source>
</reference>
<dbReference type="GO" id="GO:0007286">
    <property type="term" value="P:spermatid development"/>
    <property type="evidence" value="ECO:0007669"/>
    <property type="project" value="TreeGrafter"/>
</dbReference>
<feature type="non-terminal residue" evidence="5">
    <location>
        <position position="222"/>
    </location>
</feature>
<feature type="region of interest" description="Disordered" evidence="3">
    <location>
        <begin position="1"/>
        <end position="38"/>
    </location>
</feature>
<protein>
    <submittedName>
        <fullName evidence="5">SYCP3 protein</fullName>
    </submittedName>
</protein>
<evidence type="ECO:0000256" key="2">
    <source>
        <dbReference type="SAM" id="Coils"/>
    </source>
</evidence>
<sequence>MAPSGRKHGGKAGKPAQEDQTIPAYDFEEERKELSGSEEDIREGAYMTFLAHLGEVQNMLERFGADINKALLAKRKRLEMYTKASLKTSNQKIEHVWKMQQEQRQKLNSEFSQQFLTLFQQWDVDVQKAEEQEEKLANMLRQQQKVFQQARIVQSQRLKTIKQLYEQFLKSMEEVEKSNENLLAGAQNELRKEMAMLQKKIMMDTQQQEMATVRKSLQSMLF</sequence>
<dbReference type="Pfam" id="PF04803">
    <property type="entry name" value="Cor1"/>
    <property type="match status" value="1"/>
</dbReference>
<dbReference type="EMBL" id="VWZU01009146">
    <property type="protein sequence ID" value="NXI26507.1"/>
    <property type="molecule type" value="Genomic_DNA"/>
</dbReference>
<dbReference type="AlphaFoldDB" id="A0A7K9RRG3"/>